<dbReference type="PANTHER" id="PTHR31302:SF25">
    <property type="entry name" value="PHOSPHOESTERASE"/>
    <property type="match status" value="1"/>
</dbReference>
<proteinExistence type="predicted"/>
<sequence>MNRRTFLKRMLGGIVSVLGIGGGTYYYAKEVEPKMLDIHHVTIQSPKIPESFESYKILQFSDTHLGFHYTIDQLRELVMEINALNPDVITFTGDLVDHPQEFNWNNEIITALADMNAPDGKYWIYGNHDHGGYGTDIVKQVFDKADFKLLKNSHRLLEKNGDKIMLAGLDDIMLGQPDIATALQTSENINYTILLVHEPDFADTVIDFDVDVQISGHSHGGQVQVPFLGYIYTPYLAEKYVEGNYQIGSKPLQLYVSRGIGTTRLPYRFFCKPEITIYELKKG</sequence>
<dbReference type="RefSeq" id="WP_390253661.1">
    <property type="nucleotide sequence ID" value="NZ_JBHSDT010000008.1"/>
</dbReference>
<organism evidence="2 3">
    <name type="scientific">Gracilibacillus xinjiangensis</name>
    <dbReference type="NCBI Taxonomy" id="1193282"/>
    <lineage>
        <taxon>Bacteria</taxon>
        <taxon>Bacillati</taxon>
        <taxon>Bacillota</taxon>
        <taxon>Bacilli</taxon>
        <taxon>Bacillales</taxon>
        <taxon>Bacillaceae</taxon>
        <taxon>Gracilibacillus</taxon>
    </lineage>
</organism>
<feature type="domain" description="Calcineurin-like phosphoesterase" evidence="1">
    <location>
        <begin position="56"/>
        <end position="220"/>
    </location>
</feature>
<name>A0ABV8WZ13_9BACI</name>
<dbReference type="SUPFAM" id="SSF56300">
    <property type="entry name" value="Metallo-dependent phosphatases"/>
    <property type="match status" value="1"/>
</dbReference>
<evidence type="ECO:0000313" key="2">
    <source>
        <dbReference type="EMBL" id="MFC4404734.1"/>
    </source>
</evidence>
<dbReference type="Gene3D" id="3.60.21.10">
    <property type="match status" value="1"/>
</dbReference>
<dbReference type="EMBL" id="JBHSDT010000008">
    <property type="protein sequence ID" value="MFC4404734.1"/>
    <property type="molecule type" value="Genomic_DNA"/>
</dbReference>
<comment type="caution">
    <text evidence="2">The sequence shown here is derived from an EMBL/GenBank/DDBJ whole genome shotgun (WGS) entry which is preliminary data.</text>
</comment>
<dbReference type="Pfam" id="PF00149">
    <property type="entry name" value="Metallophos"/>
    <property type="match status" value="1"/>
</dbReference>
<dbReference type="CDD" id="cd07385">
    <property type="entry name" value="MPP_YkuE_C"/>
    <property type="match status" value="1"/>
</dbReference>
<dbReference type="Proteomes" id="UP001595882">
    <property type="component" value="Unassembled WGS sequence"/>
</dbReference>
<dbReference type="InterPro" id="IPR029052">
    <property type="entry name" value="Metallo-depent_PP-like"/>
</dbReference>
<evidence type="ECO:0000313" key="3">
    <source>
        <dbReference type="Proteomes" id="UP001595882"/>
    </source>
</evidence>
<gene>
    <name evidence="2" type="ORF">ACFOY7_16820</name>
</gene>
<dbReference type="InterPro" id="IPR051158">
    <property type="entry name" value="Metallophosphoesterase_sf"/>
</dbReference>
<reference evidence="3" key="1">
    <citation type="journal article" date="2019" name="Int. J. Syst. Evol. Microbiol.">
        <title>The Global Catalogue of Microorganisms (GCM) 10K type strain sequencing project: providing services to taxonomists for standard genome sequencing and annotation.</title>
        <authorList>
            <consortium name="The Broad Institute Genomics Platform"/>
            <consortium name="The Broad Institute Genome Sequencing Center for Infectious Disease"/>
            <person name="Wu L."/>
            <person name="Ma J."/>
        </authorList>
    </citation>
    <scope>NUCLEOTIDE SEQUENCE [LARGE SCALE GENOMIC DNA]</scope>
    <source>
        <strain evidence="3">CCUG 37865</strain>
    </source>
</reference>
<keyword evidence="3" id="KW-1185">Reference proteome</keyword>
<accession>A0ABV8WZ13</accession>
<dbReference type="InterPro" id="IPR004843">
    <property type="entry name" value="Calcineurin-like_PHP"/>
</dbReference>
<dbReference type="PANTHER" id="PTHR31302">
    <property type="entry name" value="TRANSMEMBRANE PROTEIN WITH METALLOPHOSPHOESTERASE DOMAIN-RELATED"/>
    <property type="match status" value="1"/>
</dbReference>
<protein>
    <submittedName>
        <fullName evidence="2">Metallophosphoesterase</fullName>
    </submittedName>
</protein>
<evidence type="ECO:0000259" key="1">
    <source>
        <dbReference type="Pfam" id="PF00149"/>
    </source>
</evidence>